<dbReference type="Proteomes" id="UP000016584">
    <property type="component" value="Unassembled WGS sequence"/>
</dbReference>
<dbReference type="InterPro" id="IPR018711">
    <property type="entry name" value="NAGPA"/>
</dbReference>
<feature type="domain" description="Phosphodiester glycosidase" evidence="1">
    <location>
        <begin position="312"/>
        <end position="461"/>
    </location>
</feature>
<dbReference type="eggNOG" id="COG4632">
    <property type="taxonomic scope" value="Bacteria"/>
</dbReference>
<keyword evidence="3" id="KW-1185">Reference proteome</keyword>
<organism evidence="2 3">
    <name type="scientific">Sphingobacterium paucimobilis HER1398</name>
    <dbReference type="NCBI Taxonomy" id="1346330"/>
    <lineage>
        <taxon>Bacteria</taxon>
        <taxon>Pseudomonadati</taxon>
        <taxon>Bacteroidota</taxon>
        <taxon>Sphingobacteriia</taxon>
        <taxon>Sphingobacteriales</taxon>
        <taxon>Sphingobacteriaceae</taxon>
        <taxon>Sphingobacterium</taxon>
    </lineage>
</organism>
<dbReference type="Pfam" id="PF09992">
    <property type="entry name" value="NAGPA"/>
    <property type="match status" value="1"/>
</dbReference>
<reference evidence="2 3" key="1">
    <citation type="journal article" date="2013" name="Genome Announc.">
        <title>The Draft Genome Sequence of Sphingomonas paucimobilis Strain HER1398 (Proteobacteria), Host to the Giant PAU Phage, Indicates That It Is a Member of the Genus Sphingobacterium (Bacteroidetes).</title>
        <authorList>
            <person name="White R.A.III."/>
            <person name="Suttle C.A."/>
        </authorList>
    </citation>
    <scope>NUCLEOTIDE SEQUENCE [LARGE SCALE GENOMIC DNA]</scope>
    <source>
        <strain evidence="2 3">HER1398</strain>
    </source>
</reference>
<accession>U2J5M7</accession>
<evidence type="ECO:0000313" key="3">
    <source>
        <dbReference type="Proteomes" id="UP000016584"/>
    </source>
</evidence>
<proteinExistence type="predicted"/>
<evidence type="ECO:0000259" key="1">
    <source>
        <dbReference type="Pfam" id="PF09992"/>
    </source>
</evidence>
<dbReference type="AlphaFoldDB" id="U2J5M7"/>
<gene>
    <name evidence="2" type="ORF">M472_04230</name>
</gene>
<sequence length="495" mass="53962">MLWTLGSCSKYEFVRSGQNPEPFTKALAIEDLVYLKEKSEKESFPVGLYIEATVCGIFGDMLYLSDNSAYALHGQVDDLSTLKVGDLVRISVGENSLNTGGQSYRLQNEISAEYVGTGLIAQTMASLSDVLADPMSYSSKRVGIESLEGITLKEDKDNGRYYSFESGGKQALLFVPNALNYEAPETLVSIFGFLRFDQGTAVFHINEVADMKEVYVEPMMIEKIMNNSTLVKALLQNSEVELTAGVKFAQFSYTNSSNLLTSASVFEVDLSNPNVKIEPGTPNNGVPPITVLQPLATMAQHKNAYYQDSWRVLAAISGDFYVSNTNPTTYILNGPMVRNGEILKSDFIGTTDNFLGVLKDGEGFVVGGRQEFNTIKDRLDQAVGGRIILKDGNIVEIPAIREPRPAIGFTKNNKVYLFVGNGRMLSVSNGYSPLEIAELMKALGCDGAVYMNGGGATVGVRETEGGVYEKFSQSHATNATHNPSLASAWMIVTKR</sequence>
<comment type="caution">
    <text evidence="2">The sequence shown here is derived from an EMBL/GenBank/DDBJ whole genome shotgun (WGS) entry which is preliminary data.</text>
</comment>
<dbReference type="STRING" id="1346330.M472_04230"/>
<dbReference type="EMBL" id="ATDL01000020">
    <property type="protein sequence ID" value="ERJ57968.1"/>
    <property type="molecule type" value="Genomic_DNA"/>
</dbReference>
<dbReference type="PATRIC" id="fig|1346330.5.peg.3606"/>
<evidence type="ECO:0000313" key="2">
    <source>
        <dbReference type="EMBL" id="ERJ57968.1"/>
    </source>
</evidence>
<name>U2J5M7_9SPHI</name>
<protein>
    <recommendedName>
        <fullName evidence="1">Phosphodiester glycosidase domain-containing protein</fullName>
    </recommendedName>
</protein>